<dbReference type="HAMAP" id="MF_00296">
    <property type="entry name" value="MetX_acyltransf"/>
    <property type="match status" value="1"/>
</dbReference>
<keyword evidence="2" id="KW-0808">Transferase</keyword>
<dbReference type="GO" id="GO:0009086">
    <property type="term" value="P:methionine biosynthetic process"/>
    <property type="evidence" value="ECO:0007669"/>
    <property type="project" value="TreeGrafter"/>
</dbReference>
<dbReference type="AlphaFoldDB" id="A0A5A8CLK7"/>
<dbReference type="PIRSF" id="PIRSF000443">
    <property type="entry name" value="Homoser_Ac_trans"/>
    <property type="match status" value="1"/>
</dbReference>
<protein>
    <recommendedName>
        <fullName evidence="5">AB hydrolase-1 domain-containing protein</fullName>
    </recommendedName>
</protein>
<dbReference type="InterPro" id="IPR000073">
    <property type="entry name" value="AB_hydrolase_1"/>
</dbReference>
<feature type="region of interest" description="Disordered" evidence="4">
    <location>
        <begin position="1"/>
        <end position="21"/>
    </location>
</feature>
<proteinExistence type="inferred from homology"/>
<comment type="caution">
    <text evidence="6">The sequence shown here is derived from an EMBL/GenBank/DDBJ whole genome shotgun (WGS) entry which is preliminary data.</text>
</comment>
<dbReference type="Pfam" id="PF00561">
    <property type="entry name" value="Abhydrolase_1"/>
    <property type="match status" value="1"/>
</dbReference>
<dbReference type="InterPro" id="IPR029058">
    <property type="entry name" value="AB_hydrolase_fold"/>
</dbReference>
<dbReference type="Gene3D" id="3.40.50.1820">
    <property type="entry name" value="alpha/beta hydrolase"/>
    <property type="match status" value="1"/>
</dbReference>
<dbReference type="EMBL" id="VLTN01000015">
    <property type="protein sequence ID" value="KAA0153629.1"/>
    <property type="molecule type" value="Genomic_DNA"/>
</dbReference>
<feature type="active site" evidence="3">
    <location>
        <position position="392"/>
    </location>
</feature>
<dbReference type="SUPFAM" id="SSF53474">
    <property type="entry name" value="alpha/beta-Hydrolases"/>
    <property type="match status" value="1"/>
</dbReference>
<evidence type="ECO:0000256" key="4">
    <source>
        <dbReference type="SAM" id="MobiDB-lite"/>
    </source>
</evidence>
<evidence type="ECO:0000256" key="3">
    <source>
        <dbReference type="PIRSR" id="PIRSR000443-1"/>
    </source>
</evidence>
<dbReference type="GO" id="GO:0009092">
    <property type="term" value="P:homoserine metabolic process"/>
    <property type="evidence" value="ECO:0007669"/>
    <property type="project" value="TreeGrafter"/>
</dbReference>
<dbReference type="OMA" id="LGGCQGT"/>
<reference evidence="6 7" key="1">
    <citation type="submission" date="2019-07" db="EMBL/GenBank/DDBJ databases">
        <title>Genomes of Cafeteria roenbergensis.</title>
        <authorList>
            <person name="Fischer M.G."/>
            <person name="Hackl T."/>
            <person name="Roman M."/>
        </authorList>
    </citation>
    <scope>NUCLEOTIDE SEQUENCE [LARGE SCALE GENOMIC DNA]</scope>
    <source>
        <strain evidence="6 7">BVI</strain>
    </source>
</reference>
<organism evidence="6 7">
    <name type="scientific">Cafeteria roenbergensis</name>
    <name type="common">Marine flagellate</name>
    <dbReference type="NCBI Taxonomy" id="33653"/>
    <lineage>
        <taxon>Eukaryota</taxon>
        <taxon>Sar</taxon>
        <taxon>Stramenopiles</taxon>
        <taxon>Bigyra</taxon>
        <taxon>Opalozoa</taxon>
        <taxon>Bicosoecida</taxon>
        <taxon>Cafeteriaceae</taxon>
        <taxon>Cafeteria</taxon>
    </lineage>
</organism>
<dbReference type="GO" id="GO:0004414">
    <property type="term" value="F:homoserine O-acetyltransferase activity"/>
    <property type="evidence" value="ECO:0007669"/>
    <property type="project" value="TreeGrafter"/>
</dbReference>
<feature type="active site" evidence="3">
    <location>
        <position position="421"/>
    </location>
</feature>
<name>A0A5A8CLK7_CAFRO</name>
<evidence type="ECO:0000256" key="2">
    <source>
        <dbReference type="ARBA" id="ARBA00022679"/>
    </source>
</evidence>
<accession>A0A5A8CLK7</accession>
<evidence type="ECO:0000313" key="7">
    <source>
        <dbReference type="Proteomes" id="UP000323011"/>
    </source>
</evidence>
<evidence type="ECO:0000259" key="5">
    <source>
        <dbReference type="Pfam" id="PF00561"/>
    </source>
</evidence>
<keyword evidence="7" id="KW-1185">Reference proteome</keyword>
<evidence type="ECO:0000256" key="1">
    <source>
        <dbReference type="ARBA" id="ARBA00006886"/>
    </source>
</evidence>
<dbReference type="PANTHER" id="PTHR32268">
    <property type="entry name" value="HOMOSERINE O-ACETYLTRANSFERASE"/>
    <property type="match status" value="1"/>
</dbReference>
<feature type="domain" description="AB hydrolase-1" evidence="5">
    <location>
        <begin position="97"/>
        <end position="266"/>
    </location>
</feature>
<feature type="active site" description="Nucleophile" evidence="3">
    <location>
        <position position="162"/>
    </location>
</feature>
<feature type="region of interest" description="Disordered" evidence="4">
    <location>
        <begin position="265"/>
        <end position="325"/>
    </location>
</feature>
<dbReference type="NCBIfam" id="TIGR01392">
    <property type="entry name" value="homoserO_Ac_trn"/>
    <property type="match status" value="1"/>
</dbReference>
<comment type="similarity">
    <text evidence="1">Belongs to the AB hydrolase superfamily. MetX family.</text>
</comment>
<evidence type="ECO:0000313" key="6">
    <source>
        <dbReference type="EMBL" id="KAA0153629.1"/>
    </source>
</evidence>
<dbReference type="Proteomes" id="UP000323011">
    <property type="component" value="Unassembled WGS sequence"/>
</dbReference>
<dbReference type="PANTHER" id="PTHR32268:SF11">
    <property type="entry name" value="HOMOSERINE O-ACETYLTRANSFERASE"/>
    <property type="match status" value="1"/>
</dbReference>
<dbReference type="InterPro" id="IPR008220">
    <property type="entry name" value="HAT_MetX-like"/>
</dbReference>
<sequence length="448" mass="46817">MASGIPGDHMSKATVGAPPGTSQVRIGRLELECGRVIEDAVLAASTYGTLNAAGTNAVIVGHSLTSDSHVHQWWSKLLSATGTGSDGSHAEAPGHGKCLDTGRFFVVCFNYLGSCYGSSSPLTEGGFAEFPVPVTMRDQARAMLRAARMLGVNQVALAIGGSMGAMLALEIGLEGGPTMVRSVCAVAGCARHTDWATGHSEVQRRAIFADPLWRGGAYPADRPPREGLGLARMAAMLTYRTAASFESKFARQGAHRPCPSELEAQAGDWSTSARGTAPDGASVDTTGGIAQAPPARKPRAGAVAADARTGSPEPTPARTTGQGASGVSLPYWSVESYLHHQGGKFPARFDPGCYVALTYTLDTHDVGRGRGGVEAALARLEVPLLVVGVDSDGLYPLGLQQRMARAARFSTLAVLSSPHGHDGFLVEIDRLNEVIVEWMSASGPRSRL</sequence>
<gene>
    <name evidence="6" type="ORF">FNF29_03017</name>
</gene>